<keyword evidence="3" id="KW-1185">Reference proteome</keyword>
<dbReference type="Proteomes" id="UP000218334">
    <property type="component" value="Unassembled WGS sequence"/>
</dbReference>
<protein>
    <recommendedName>
        <fullName evidence="4">Secreted protein</fullName>
    </recommendedName>
</protein>
<gene>
    <name evidence="2" type="ORF">ARMSODRAFT_310147</name>
</gene>
<accession>A0A2H3B9A4</accession>
<evidence type="ECO:0008006" key="4">
    <source>
        <dbReference type="Google" id="ProtNLM"/>
    </source>
</evidence>
<organism evidence="2 3">
    <name type="scientific">Armillaria solidipes</name>
    <dbReference type="NCBI Taxonomy" id="1076256"/>
    <lineage>
        <taxon>Eukaryota</taxon>
        <taxon>Fungi</taxon>
        <taxon>Dikarya</taxon>
        <taxon>Basidiomycota</taxon>
        <taxon>Agaricomycotina</taxon>
        <taxon>Agaricomycetes</taxon>
        <taxon>Agaricomycetidae</taxon>
        <taxon>Agaricales</taxon>
        <taxon>Marasmiineae</taxon>
        <taxon>Physalacriaceae</taxon>
        <taxon>Armillaria</taxon>
    </lineage>
</organism>
<evidence type="ECO:0000256" key="1">
    <source>
        <dbReference type="SAM" id="SignalP"/>
    </source>
</evidence>
<reference evidence="3" key="1">
    <citation type="journal article" date="2017" name="Nat. Ecol. Evol.">
        <title>Genome expansion and lineage-specific genetic innovations in the forest pathogenic fungi Armillaria.</title>
        <authorList>
            <person name="Sipos G."/>
            <person name="Prasanna A.N."/>
            <person name="Walter M.C."/>
            <person name="O'Connor E."/>
            <person name="Balint B."/>
            <person name="Krizsan K."/>
            <person name="Kiss B."/>
            <person name="Hess J."/>
            <person name="Varga T."/>
            <person name="Slot J."/>
            <person name="Riley R."/>
            <person name="Boka B."/>
            <person name="Rigling D."/>
            <person name="Barry K."/>
            <person name="Lee J."/>
            <person name="Mihaltcheva S."/>
            <person name="LaButti K."/>
            <person name="Lipzen A."/>
            <person name="Waldron R."/>
            <person name="Moloney N.M."/>
            <person name="Sperisen C."/>
            <person name="Kredics L."/>
            <person name="Vagvoelgyi C."/>
            <person name="Patrignani A."/>
            <person name="Fitzpatrick D."/>
            <person name="Nagy I."/>
            <person name="Doyle S."/>
            <person name="Anderson J.B."/>
            <person name="Grigoriev I.V."/>
            <person name="Gueldener U."/>
            <person name="Muensterkoetter M."/>
            <person name="Nagy L.G."/>
        </authorList>
    </citation>
    <scope>NUCLEOTIDE SEQUENCE [LARGE SCALE GENOMIC DNA]</scope>
    <source>
        <strain evidence="3">28-4</strain>
    </source>
</reference>
<name>A0A2H3B9A4_9AGAR</name>
<feature type="signal peptide" evidence="1">
    <location>
        <begin position="1"/>
        <end position="24"/>
    </location>
</feature>
<evidence type="ECO:0000313" key="2">
    <source>
        <dbReference type="EMBL" id="PBK67459.1"/>
    </source>
</evidence>
<evidence type="ECO:0000313" key="3">
    <source>
        <dbReference type="Proteomes" id="UP000218334"/>
    </source>
</evidence>
<sequence>MSRLTFESSVIAFLLLHLMVSSWCSDWENNWTPSQELLSFRNLRPLTLPISKAAQGNSRHYSEFVLPYVLHFEHKMP</sequence>
<proteinExistence type="predicted"/>
<feature type="chain" id="PRO_5013930903" description="Secreted protein" evidence="1">
    <location>
        <begin position="25"/>
        <end position="77"/>
    </location>
</feature>
<dbReference type="EMBL" id="KZ293436">
    <property type="protein sequence ID" value="PBK67459.1"/>
    <property type="molecule type" value="Genomic_DNA"/>
</dbReference>
<dbReference type="AlphaFoldDB" id="A0A2H3B9A4"/>
<keyword evidence="1" id="KW-0732">Signal</keyword>